<dbReference type="AlphaFoldDB" id="A0A6G0YFU9"/>
<keyword evidence="3" id="KW-1185">Reference proteome</keyword>
<evidence type="ECO:0000313" key="2">
    <source>
        <dbReference type="EMBL" id="KAF0755171.1"/>
    </source>
</evidence>
<comment type="caution">
    <text evidence="2">The sequence shown here is derived from an EMBL/GenBank/DDBJ whole genome shotgun (WGS) entry which is preliminary data.</text>
</comment>
<dbReference type="Proteomes" id="UP000478052">
    <property type="component" value="Unassembled WGS sequence"/>
</dbReference>
<organism evidence="2 3">
    <name type="scientific">Aphis craccivora</name>
    <name type="common">Cowpea aphid</name>
    <dbReference type="NCBI Taxonomy" id="307492"/>
    <lineage>
        <taxon>Eukaryota</taxon>
        <taxon>Metazoa</taxon>
        <taxon>Ecdysozoa</taxon>
        <taxon>Arthropoda</taxon>
        <taxon>Hexapoda</taxon>
        <taxon>Insecta</taxon>
        <taxon>Pterygota</taxon>
        <taxon>Neoptera</taxon>
        <taxon>Paraneoptera</taxon>
        <taxon>Hemiptera</taxon>
        <taxon>Sternorrhyncha</taxon>
        <taxon>Aphidomorpha</taxon>
        <taxon>Aphidoidea</taxon>
        <taxon>Aphididae</taxon>
        <taxon>Aphidini</taxon>
        <taxon>Aphis</taxon>
        <taxon>Aphis</taxon>
    </lineage>
</organism>
<evidence type="ECO:0000313" key="3">
    <source>
        <dbReference type="Proteomes" id="UP000478052"/>
    </source>
</evidence>
<name>A0A6G0YFU9_APHCR</name>
<sequence length="196" mass="22711">MNVKSKHFPTVFKKIEKNKNKVTENGNVLRKTSFRSNRFFFMVGTQKLNIHKSSPSFKILWFETKFPKGITKDITSHVLKPTIHDRQDDVTDEFVNTTIGYPLNKKHFSKIEKKNNPKIVLLNENQSELLKTVKNDFEGKTKHKTTSSIQISRTMSITQIYILLSKLNQPINKRYSSYNDTDNISGESPNSDSLQE</sequence>
<accession>A0A6G0YFU9</accession>
<dbReference type="EMBL" id="VUJU01004217">
    <property type="protein sequence ID" value="KAF0755171.1"/>
    <property type="molecule type" value="Genomic_DNA"/>
</dbReference>
<feature type="region of interest" description="Disordered" evidence="1">
    <location>
        <begin position="174"/>
        <end position="196"/>
    </location>
</feature>
<gene>
    <name evidence="2" type="ORF">FWK35_00027279</name>
</gene>
<protein>
    <submittedName>
        <fullName evidence="2">DNA repair protein RAD50-like isoform X3</fullName>
    </submittedName>
</protein>
<evidence type="ECO:0000256" key="1">
    <source>
        <dbReference type="SAM" id="MobiDB-lite"/>
    </source>
</evidence>
<proteinExistence type="predicted"/>
<reference evidence="2 3" key="1">
    <citation type="submission" date="2019-08" db="EMBL/GenBank/DDBJ databases">
        <title>Whole genome of Aphis craccivora.</title>
        <authorList>
            <person name="Voronova N.V."/>
            <person name="Shulinski R.S."/>
            <person name="Bandarenka Y.V."/>
            <person name="Zhorov D.G."/>
            <person name="Warner D."/>
        </authorList>
    </citation>
    <scope>NUCLEOTIDE SEQUENCE [LARGE SCALE GENOMIC DNA]</scope>
    <source>
        <strain evidence="2">180601</strain>
        <tissue evidence="2">Whole Body</tissue>
    </source>
</reference>